<organism evidence="2 3">
    <name type="scientific">Sandaracinobacter neustonicus</name>
    <dbReference type="NCBI Taxonomy" id="1715348"/>
    <lineage>
        <taxon>Bacteria</taxon>
        <taxon>Pseudomonadati</taxon>
        <taxon>Pseudomonadota</taxon>
        <taxon>Alphaproteobacteria</taxon>
        <taxon>Sphingomonadales</taxon>
        <taxon>Sphingosinicellaceae</taxon>
        <taxon>Sandaracinobacter</taxon>
    </lineage>
</organism>
<gene>
    <name evidence="2" type="ORF">FJQ54_00960</name>
</gene>
<evidence type="ECO:0000313" key="3">
    <source>
        <dbReference type="Proteomes" id="UP000319897"/>
    </source>
</evidence>
<name>A0A501XVI7_9SPHN</name>
<dbReference type="GO" id="GO:0016706">
    <property type="term" value="F:2-oxoglutarate-dependent dioxygenase activity"/>
    <property type="evidence" value="ECO:0007669"/>
    <property type="project" value="UniProtKB-ARBA"/>
</dbReference>
<dbReference type="GO" id="GO:0005506">
    <property type="term" value="F:iron ion binding"/>
    <property type="evidence" value="ECO:0007669"/>
    <property type="project" value="UniProtKB-ARBA"/>
</dbReference>
<keyword evidence="2" id="KW-0223">Dioxygenase</keyword>
<keyword evidence="3" id="KW-1185">Reference proteome</keyword>
<reference evidence="2 3" key="1">
    <citation type="submission" date="2019-06" db="EMBL/GenBank/DDBJ databases">
        <authorList>
            <person name="Lee I."/>
            <person name="Jang G.I."/>
            <person name="Hwang C.Y."/>
        </authorList>
    </citation>
    <scope>NUCLEOTIDE SEQUENCE [LARGE SCALE GENOMIC DNA]</scope>
    <source>
        <strain evidence="2 3">PAMC 28131</strain>
    </source>
</reference>
<dbReference type="PANTHER" id="PTHR20883:SF48">
    <property type="entry name" value="ECTOINE DIOXYGENASE"/>
    <property type="match status" value="1"/>
</dbReference>
<accession>A0A501XVI7</accession>
<dbReference type="PANTHER" id="PTHR20883">
    <property type="entry name" value="PHYTANOYL-COA DIOXYGENASE DOMAIN CONTAINING 1"/>
    <property type="match status" value="1"/>
</dbReference>
<keyword evidence="2" id="KW-0560">Oxidoreductase</keyword>
<dbReference type="Gene3D" id="2.60.120.620">
    <property type="entry name" value="q2cbj1_9rhob like domain"/>
    <property type="match status" value="1"/>
</dbReference>
<dbReference type="AlphaFoldDB" id="A0A501XVI7"/>
<evidence type="ECO:0000256" key="1">
    <source>
        <dbReference type="ARBA" id="ARBA00001954"/>
    </source>
</evidence>
<dbReference type="EMBL" id="VFSU01000009">
    <property type="protein sequence ID" value="TPE64601.1"/>
    <property type="molecule type" value="Genomic_DNA"/>
</dbReference>
<evidence type="ECO:0000313" key="2">
    <source>
        <dbReference type="EMBL" id="TPE64601.1"/>
    </source>
</evidence>
<comment type="caution">
    <text evidence="2">The sequence shown here is derived from an EMBL/GenBank/DDBJ whole genome shotgun (WGS) entry which is preliminary data.</text>
</comment>
<sequence length="213" mass="22902">MRLLKAVLNPSACDQLISLFSNLPQHDAGVRISGLEGLDAFVGRNGPIGSIAASHLGPECRAVRAVLFDKSAETNWALGWHQDRTICVRERRDVPGFGPWTIKSGLLHVAPPFALLAGMLTLRVHLDDVPSDNAPLLVAPGSHRYGRVPVADIEAVVRKCGVQACIAKAGDVWLYATPILHASEAAVSPARRRVLQLDYAAEKLPDGLEWAGI</sequence>
<dbReference type="Proteomes" id="UP000319897">
    <property type="component" value="Unassembled WGS sequence"/>
</dbReference>
<comment type="cofactor">
    <cofactor evidence="1">
        <name>Fe(2+)</name>
        <dbReference type="ChEBI" id="CHEBI:29033"/>
    </cofactor>
</comment>
<dbReference type="RefSeq" id="WP_140926448.1">
    <property type="nucleotide sequence ID" value="NZ_VFSU01000009.1"/>
</dbReference>
<proteinExistence type="predicted"/>
<dbReference type="OrthoDB" id="9791262at2"/>
<protein>
    <submittedName>
        <fullName evidence="2">Phytanoyl-CoA dioxygenase family protein</fullName>
    </submittedName>
</protein>
<dbReference type="InterPro" id="IPR008775">
    <property type="entry name" value="Phytyl_CoA_dOase-like"/>
</dbReference>
<dbReference type="SUPFAM" id="SSF51197">
    <property type="entry name" value="Clavaminate synthase-like"/>
    <property type="match status" value="1"/>
</dbReference>
<dbReference type="Pfam" id="PF05721">
    <property type="entry name" value="PhyH"/>
    <property type="match status" value="1"/>
</dbReference>